<dbReference type="Gene3D" id="3.40.50.9200">
    <property type="entry name" value="Hypothetical protein MTH538"/>
    <property type="match status" value="1"/>
</dbReference>
<accession>A0A545AU34</accession>
<dbReference type="InterPro" id="IPR036490">
    <property type="entry name" value="ThsB_TIR-like_sf"/>
</dbReference>
<sequence length="144" mass="15872">MALPRAFISFDFDNDRVAKHLFAGQATSKSPTPFATEDWSSKGALPQREWERLIRAKINRCHLVIVLVGRQAASASGVVKEIQMARDLGIPYFGVYVSGADARTPLPRGLARNAVVPWTWPTVARMVDDCLRARRGVRPGSPVS</sequence>
<dbReference type="EMBL" id="VIRS01000007">
    <property type="protein sequence ID" value="TQS44859.1"/>
    <property type="molecule type" value="Genomic_DNA"/>
</dbReference>
<evidence type="ECO:0000313" key="2">
    <source>
        <dbReference type="EMBL" id="TQS44859.1"/>
    </source>
</evidence>
<dbReference type="InterPro" id="IPR015032">
    <property type="entry name" value="ThsB__TIR-like_domain"/>
</dbReference>
<evidence type="ECO:0000313" key="3">
    <source>
        <dbReference type="Proteomes" id="UP000317982"/>
    </source>
</evidence>
<feature type="domain" description="Thoeris protein ThsB TIR-like" evidence="1">
    <location>
        <begin position="7"/>
        <end position="100"/>
    </location>
</feature>
<gene>
    <name evidence="2" type="ORF">FL583_12995</name>
</gene>
<name>A0A545AU34_9ACTN</name>
<dbReference type="AlphaFoldDB" id="A0A545AU34"/>
<dbReference type="InParanoid" id="A0A545AU34"/>
<dbReference type="Pfam" id="PF08937">
    <property type="entry name" value="ThsB_TIR"/>
    <property type="match status" value="1"/>
</dbReference>
<evidence type="ECO:0000259" key="1">
    <source>
        <dbReference type="Pfam" id="PF08937"/>
    </source>
</evidence>
<reference evidence="2 3" key="1">
    <citation type="submission" date="2019-07" db="EMBL/GenBank/DDBJ databases">
        <title>Cryptosporangium phraense sp. nov., isolated from plant litter.</title>
        <authorList>
            <person name="Suriyachadkun C."/>
        </authorList>
    </citation>
    <scope>NUCLEOTIDE SEQUENCE [LARGE SCALE GENOMIC DNA]</scope>
    <source>
        <strain evidence="2 3">A-T 5661</strain>
    </source>
</reference>
<keyword evidence="3" id="KW-1185">Reference proteome</keyword>
<proteinExistence type="predicted"/>
<dbReference type="Proteomes" id="UP000317982">
    <property type="component" value="Unassembled WGS sequence"/>
</dbReference>
<dbReference type="SUPFAM" id="SSF52206">
    <property type="entry name" value="Hypothetical protein MTH538"/>
    <property type="match status" value="1"/>
</dbReference>
<comment type="caution">
    <text evidence="2">The sequence shown here is derived from an EMBL/GenBank/DDBJ whole genome shotgun (WGS) entry which is preliminary data.</text>
</comment>
<organism evidence="2 3">
    <name type="scientific">Cryptosporangium phraense</name>
    <dbReference type="NCBI Taxonomy" id="2593070"/>
    <lineage>
        <taxon>Bacteria</taxon>
        <taxon>Bacillati</taxon>
        <taxon>Actinomycetota</taxon>
        <taxon>Actinomycetes</taxon>
        <taxon>Cryptosporangiales</taxon>
        <taxon>Cryptosporangiaceae</taxon>
        <taxon>Cryptosporangium</taxon>
    </lineage>
</organism>
<dbReference type="OrthoDB" id="9809731at2"/>
<protein>
    <submittedName>
        <fullName evidence="2">TIR domain-containing protein</fullName>
    </submittedName>
</protein>
<dbReference type="RefSeq" id="WP_142704840.1">
    <property type="nucleotide sequence ID" value="NZ_VIRS01000007.1"/>
</dbReference>